<evidence type="ECO:0000256" key="1">
    <source>
        <dbReference type="ARBA" id="ARBA00004651"/>
    </source>
</evidence>
<dbReference type="eggNOG" id="COG3336">
    <property type="taxonomic scope" value="Bacteria"/>
</dbReference>
<gene>
    <name evidence="7" type="ORF">Metal_0519</name>
</gene>
<feature type="transmembrane region" description="Helical" evidence="6">
    <location>
        <begin position="98"/>
        <end position="116"/>
    </location>
</feature>
<keyword evidence="4 6" id="KW-1133">Transmembrane helix</keyword>
<dbReference type="EMBL" id="CM001475">
    <property type="protein sequence ID" value="EIC28370.1"/>
    <property type="molecule type" value="Genomic_DNA"/>
</dbReference>
<protein>
    <submittedName>
        <fullName evidence="7">Putative membrane protein</fullName>
    </submittedName>
</protein>
<comment type="subcellular location">
    <subcellularLocation>
        <location evidence="1">Cell membrane</location>
        <topology evidence="1">Multi-pass membrane protein</topology>
    </subcellularLocation>
</comment>
<dbReference type="RefSeq" id="WP_005369345.1">
    <property type="nucleotide sequence ID" value="NZ_CM001475.1"/>
</dbReference>
<dbReference type="Proteomes" id="UP000005090">
    <property type="component" value="Chromosome"/>
</dbReference>
<dbReference type="STRING" id="686340.Metal_0519"/>
<feature type="transmembrane region" description="Helical" evidence="6">
    <location>
        <begin position="128"/>
        <end position="151"/>
    </location>
</feature>
<evidence type="ECO:0000313" key="7">
    <source>
        <dbReference type="EMBL" id="EIC28370.1"/>
    </source>
</evidence>
<evidence type="ECO:0000256" key="3">
    <source>
        <dbReference type="ARBA" id="ARBA00022692"/>
    </source>
</evidence>
<keyword evidence="8" id="KW-1185">Reference proteome</keyword>
<dbReference type="HOGENOM" id="CLU_054944_3_0_6"/>
<feature type="transmembrane region" description="Helical" evidence="6">
    <location>
        <begin position="9"/>
        <end position="26"/>
    </location>
</feature>
<evidence type="ECO:0000256" key="4">
    <source>
        <dbReference type="ARBA" id="ARBA00022989"/>
    </source>
</evidence>
<name>H8GNE1_METAL</name>
<reference evidence="7 8" key="1">
    <citation type="journal article" date="2013" name="Genome Announc.">
        <title>Genome Sequence of the Obligate Gammaproteobacterial Methanotroph Methylomicrobium album Strain BG8.</title>
        <authorList>
            <person name="Kits K.D."/>
            <person name="Kalyuzhnaya M.G."/>
            <person name="Klotz M.G."/>
            <person name="Jetten M.S."/>
            <person name="Op den Camp H.J."/>
            <person name="Vuilleumier S."/>
            <person name="Bringel F."/>
            <person name="Dispirito A.A."/>
            <person name="Murrell J.C."/>
            <person name="Bruce D."/>
            <person name="Cheng J.F."/>
            <person name="Copeland A."/>
            <person name="Goodwin L."/>
            <person name="Hauser L."/>
            <person name="Lajus A."/>
            <person name="Land M.L."/>
            <person name="Lapidus A."/>
            <person name="Lucas S."/>
            <person name="Medigue C."/>
            <person name="Pitluck S."/>
            <person name="Woyke T."/>
            <person name="Zeytun A."/>
            <person name="Stein L.Y."/>
        </authorList>
    </citation>
    <scope>NUCLEOTIDE SEQUENCE [LARGE SCALE GENOMIC DNA]</scope>
    <source>
        <strain evidence="7 8">BG8</strain>
    </source>
</reference>
<keyword evidence="3 6" id="KW-0812">Transmembrane</keyword>
<evidence type="ECO:0000256" key="5">
    <source>
        <dbReference type="ARBA" id="ARBA00023136"/>
    </source>
</evidence>
<sequence>MQSKPVTDLMFAELAAVAALIFFVIGHDEIAGAFSHHMIAHIVLMTVVSPLLAGTFGAHLMPVFRMAGLKSLPAAAVLQAVSFFAWHAPPGLAAGQTGVPVSAMLLFSSLWFWLAIFDQAGARLWGKVAALLLTGKLFCLYAILLTLAPRALYNEAAFGSAAKLDLADQQLAGLVMITACPLTYLLAATVLIYRWFWGLCEAQKETAPPVMASGNGS</sequence>
<feature type="transmembrane region" description="Helical" evidence="6">
    <location>
        <begin position="38"/>
        <end position="60"/>
    </location>
</feature>
<evidence type="ECO:0000313" key="8">
    <source>
        <dbReference type="Proteomes" id="UP000005090"/>
    </source>
</evidence>
<dbReference type="InterPro" id="IPR019108">
    <property type="entry name" value="Caa3_assmbl_CtaG-rel"/>
</dbReference>
<keyword evidence="5 6" id="KW-0472">Membrane</keyword>
<organism evidence="7 8">
    <name type="scientific">Methylomicrobium album BG8</name>
    <dbReference type="NCBI Taxonomy" id="686340"/>
    <lineage>
        <taxon>Bacteria</taxon>
        <taxon>Pseudomonadati</taxon>
        <taxon>Pseudomonadota</taxon>
        <taxon>Gammaproteobacteria</taxon>
        <taxon>Methylococcales</taxon>
        <taxon>Methylococcaceae</taxon>
        <taxon>Methylomicrobium</taxon>
    </lineage>
</organism>
<dbReference type="GO" id="GO:0005886">
    <property type="term" value="C:plasma membrane"/>
    <property type="evidence" value="ECO:0007669"/>
    <property type="project" value="UniProtKB-SubCell"/>
</dbReference>
<evidence type="ECO:0000256" key="6">
    <source>
        <dbReference type="SAM" id="Phobius"/>
    </source>
</evidence>
<keyword evidence="2" id="KW-1003">Cell membrane</keyword>
<dbReference type="AlphaFoldDB" id="H8GNE1"/>
<proteinExistence type="predicted"/>
<accession>H8GNE1</accession>
<evidence type="ECO:0000256" key="2">
    <source>
        <dbReference type="ARBA" id="ARBA00022475"/>
    </source>
</evidence>
<feature type="transmembrane region" description="Helical" evidence="6">
    <location>
        <begin position="171"/>
        <end position="196"/>
    </location>
</feature>
<dbReference type="Pfam" id="PF09678">
    <property type="entry name" value="Caa3_CtaG"/>
    <property type="match status" value="1"/>
</dbReference>